<comment type="caution">
    <text evidence="2">The sequence shown here is derived from an EMBL/GenBank/DDBJ whole genome shotgun (WGS) entry which is preliminary data.</text>
</comment>
<organism evidence="2 3">
    <name type="scientific">Actinidia rufa</name>
    <dbReference type="NCBI Taxonomy" id="165716"/>
    <lineage>
        <taxon>Eukaryota</taxon>
        <taxon>Viridiplantae</taxon>
        <taxon>Streptophyta</taxon>
        <taxon>Embryophyta</taxon>
        <taxon>Tracheophyta</taxon>
        <taxon>Spermatophyta</taxon>
        <taxon>Magnoliopsida</taxon>
        <taxon>eudicotyledons</taxon>
        <taxon>Gunneridae</taxon>
        <taxon>Pentapetalae</taxon>
        <taxon>asterids</taxon>
        <taxon>Ericales</taxon>
        <taxon>Actinidiaceae</taxon>
        <taxon>Actinidia</taxon>
    </lineage>
</organism>
<accession>A0A7J0DZY9</accession>
<evidence type="ECO:0000313" key="3">
    <source>
        <dbReference type="Proteomes" id="UP000585474"/>
    </source>
</evidence>
<evidence type="ECO:0000256" key="1">
    <source>
        <dbReference type="SAM" id="MobiDB-lite"/>
    </source>
</evidence>
<feature type="region of interest" description="Disordered" evidence="1">
    <location>
        <begin position="21"/>
        <end position="52"/>
    </location>
</feature>
<name>A0A7J0DZY9_9ERIC</name>
<keyword evidence="3" id="KW-1185">Reference proteome</keyword>
<proteinExistence type="predicted"/>
<protein>
    <submittedName>
        <fullName evidence="2">Uncharacterized protein</fullName>
    </submittedName>
</protein>
<evidence type="ECO:0000313" key="2">
    <source>
        <dbReference type="EMBL" id="GFS44883.1"/>
    </source>
</evidence>
<dbReference type="Proteomes" id="UP000585474">
    <property type="component" value="Unassembled WGS sequence"/>
</dbReference>
<dbReference type="AlphaFoldDB" id="A0A7J0DZY9"/>
<gene>
    <name evidence="2" type="ORF">Acr_00g0092620</name>
</gene>
<sequence>MLMSEGRKRKEDLVSYGMVVENKTSESGKSQCETSSVGTGDANEQEKESTLKQDEVASLMIHGVWK</sequence>
<dbReference type="EMBL" id="BJWL01000442">
    <property type="protein sequence ID" value="GFS44883.1"/>
    <property type="molecule type" value="Genomic_DNA"/>
</dbReference>
<feature type="compositionally biased region" description="Polar residues" evidence="1">
    <location>
        <begin position="25"/>
        <end position="38"/>
    </location>
</feature>
<reference evidence="3" key="1">
    <citation type="submission" date="2019-07" db="EMBL/GenBank/DDBJ databases">
        <title>De Novo Assembly of kiwifruit Actinidia rufa.</title>
        <authorList>
            <person name="Sugita-Konishi S."/>
            <person name="Sato K."/>
            <person name="Mori E."/>
            <person name="Abe Y."/>
            <person name="Kisaki G."/>
            <person name="Hamano K."/>
            <person name="Suezawa K."/>
            <person name="Otani M."/>
            <person name="Fukuda T."/>
            <person name="Manabe T."/>
            <person name="Gomi K."/>
            <person name="Tabuchi M."/>
            <person name="Akimitsu K."/>
            <person name="Kataoka I."/>
        </authorList>
    </citation>
    <scope>NUCLEOTIDE SEQUENCE [LARGE SCALE GENOMIC DNA]</scope>
    <source>
        <strain evidence="3">cv. Fuchu</strain>
    </source>
</reference>